<keyword evidence="4 6" id="KW-0067">ATP-binding</keyword>
<dbReference type="Pfam" id="PF00005">
    <property type="entry name" value="ABC_tran"/>
    <property type="match status" value="1"/>
</dbReference>
<dbReference type="eggNOG" id="arCOG00184">
    <property type="taxonomic scope" value="Archaea"/>
</dbReference>
<dbReference type="SUPFAM" id="SSF52540">
    <property type="entry name" value="P-loop containing nucleoside triphosphate hydrolases"/>
    <property type="match status" value="1"/>
</dbReference>
<dbReference type="HOGENOM" id="CLU_000604_1_23_2"/>
<dbReference type="PANTHER" id="PTHR43776">
    <property type="entry name" value="TRANSPORT ATP-BINDING PROTEIN"/>
    <property type="match status" value="1"/>
</dbReference>
<dbReference type="InterPro" id="IPR013563">
    <property type="entry name" value="Oligopep_ABC_C"/>
</dbReference>
<dbReference type="InterPro" id="IPR003439">
    <property type="entry name" value="ABC_transporter-like_ATP-bd"/>
</dbReference>
<dbReference type="Gene3D" id="3.40.50.300">
    <property type="entry name" value="P-loop containing nucleotide triphosphate hydrolases"/>
    <property type="match status" value="1"/>
</dbReference>
<dbReference type="PROSITE" id="PS00211">
    <property type="entry name" value="ABC_TRANSPORTER_1"/>
    <property type="match status" value="1"/>
</dbReference>
<dbReference type="PANTHER" id="PTHR43776:SF7">
    <property type="entry name" value="D,D-DIPEPTIDE TRANSPORT ATP-BINDING PROTEIN DDPF-RELATED"/>
    <property type="match status" value="1"/>
</dbReference>
<gene>
    <name evidence="6" type="ORF">MetMK1DRAFT_00023800</name>
</gene>
<dbReference type="InterPro" id="IPR050319">
    <property type="entry name" value="ABC_transp_ATP-bind"/>
</dbReference>
<accession>H2C732</accession>
<dbReference type="OrthoDB" id="18209at2157"/>
<evidence type="ECO:0000256" key="3">
    <source>
        <dbReference type="ARBA" id="ARBA00022741"/>
    </source>
</evidence>
<name>H2C732_9CREN</name>
<organism evidence="6 7">
    <name type="scientific">Metallosphaera yellowstonensis MK1</name>
    <dbReference type="NCBI Taxonomy" id="671065"/>
    <lineage>
        <taxon>Archaea</taxon>
        <taxon>Thermoproteota</taxon>
        <taxon>Thermoprotei</taxon>
        <taxon>Sulfolobales</taxon>
        <taxon>Sulfolobaceae</taxon>
        <taxon>Metallosphaera</taxon>
    </lineage>
</organism>
<dbReference type="InterPro" id="IPR027417">
    <property type="entry name" value="P-loop_NTPase"/>
</dbReference>
<dbReference type="InterPro" id="IPR017871">
    <property type="entry name" value="ABC_transporter-like_CS"/>
</dbReference>
<dbReference type="Pfam" id="PF08352">
    <property type="entry name" value="oligo_HPY"/>
    <property type="match status" value="1"/>
</dbReference>
<comment type="similarity">
    <text evidence="1">Belongs to the ABC transporter superfamily.</text>
</comment>
<dbReference type="InterPro" id="IPR003593">
    <property type="entry name" value="AAA+_ATPase"/>
</dbReference>
<dbReference type="EMBL" id="JH597768">
    <property type="protein sequence ID" value="EHP69609.1"/>
    <property type="molecule type" value="Genomic_DNA"/>
</dbReference>
<reference evidence="6 7" key="1">
    <citation type="submission" date="2012-01" db="EMBL/GenBank/DDBJ databases">
        <title>Improved High-Quality Draft sequence of Metallosphaera yellowstonensis MK1.</title>
        <authorList>
            <consortium name="US DOE Joint Genome Institute"/>
            <person name="Lucas S."/>
            <person name="Han J."/>
            <person name="Cheng J.-F."/>
            <person name="Goodwin L."/>
            <person name="Pitluck S."/>
            <person name="Peters L."/>
            <person name="Teshima H."/>
            <person name="Detter J.C."/>
            <person name="Han C."/>
            <person name="Tapia R."/>
            <person name="Land M."/>
            <person name="Hauser L."/>
            <person name="Kyrpides N."/>
            <person name="Kozubal M."/>
            <person name="Macur R.E."/>
            <person name="Jay Z."/>
            <person name="Inskeep W."/>
            <person name="Woyke T."/>
        </authorList>
    </citation>
    <scope>NUCLEOTIDE SEQUENCE [LARGE SCALE GENOMIC DNA]</scope>
    <source>
        <strain evidence="6 7">MK1</strain>
    </source>
</reference>
<evidence type="ECO:0000259" key="5">
    <source>
        <dbReference type="PROSITE" id="PS50893"/>
    </source>
</evidence>
<dbReference type="GO" id="GO:0055085">
    <property type="term" value="P:transmembrane transport"/>
    <property type="evidence" value="ECO:0007669"/>
    <property type="project" value="UniProtKB-ARBA"/>
</dbReference>
<dbReference type="STRING" id="671065.MetMK1DRAFT_00023800"/>
<dbReference type="Proteomes" id="UP000003980">
    <property type="component" value="Unassembled WGS sequence"/>
</dbReference>
<dbReference type="AlphaFoldDB" id="H2C732"/>
<dbReference type="GO" id="GO:0015833">
    <property type="term" value="P:peptide transport"/>
    <property type="evidence" value="ECO:0007669"/>
    <property type="project" value="InterPro"/>
</dbReference>
<evidence type="ECO:0000256" key="1">
    <source>
        <dbReference type="ARBA" id="ARBA00005417"/>
    </source>
</evidence>
<evidence type="ECO:0000256" key="2">
    <source>
        <dbReference type="ARBA" id="ARBA00022448"/>
    </source>
</evidence>
<feature type="domain" description="ABC transporter" evidence="5">
    <location>
        <begin position="2"/>
        <end position="276"/>
    </location>
</feature>
<dbReference type="GO" id="GO:0016887">
    <property type="term" value="F:ATP hydrolysis activity"/>
    <property type="evidence" value="ECO:0007669"/>
    <property type="project" value="InterPro"/>
</dbReference>
<dbReference type="CDD" id="cd03257">
    <property type="entry name" value="ABC_NikE_OppD_transporters"/>
    <property type="match status" value="1"/>
</dbReference>
<dbReference type="NCBIfam" id="TIGR01727">
    <property type="entry name" value="oligo_HPY"/>
    <property type="match status" value="1"/>
</dbReference>
<keyword evidence="2" id="KW-0813">Transport</keyword>
<dbReference type="PROSITE" id="PS50893">
    <property type="entry name" value="ABC_TRANSPORTER_2"/>
    <property type="match status" value="1"/>
</dbReference>
<dbReference type="RefSeq" id="WP_009073838.1">
    <property type="nucleotide sequence ID" value="NZ_JH597768.1"/>
</dbReference>
<dbReference type="GO" id="GO:0005524">
    <property type="term" value="F:ATP binding"/>
    <property type="evidence" value="ECO:0007669"/>
    <property type="project" value="UniProtKB-KW"/>
</dbReference>
<evidence type="ECO:0000256" key="4">
    <source>
        <dbReference type="ARBA" id="ARBA00022840"/>
    </source>
</evidence>
<keyword evidence="7" id="KW-1185">Reference proteome</keyword>
<sequence>MIGAFNLKKYFPVRGGVVGTQYLKAVDNVTLTVRRGEVVGVVGESGSGKSTLGRMLIRLLEPTGGEILFDAPEEEMVKYREALESGDKESAEMISRKYSLLRKKGSELRKLRTRMSMVFQDPYSSLDPRFRILDVIMEPMISTGYLRGEEARKKALDLLEEVGLPRAFGNRYPHELSGGQRQRVAIARALSTDPELVILDEPTSALDVSVQAQILNLLKEFRRRKNITMVLITHNIAVVSYMADRVAVMYSGRLMEIGDKDDVLTRPKHPYTMALISSVPRPRPGEARKRIVLKGDPPNLLSPPRGCVFHPRCPMAFHECGWTAEEVAEDINYLVQGKYYNVFGDNVKVIPLQDKVKVEGANPESIKKVLEVERENIRSLTAVKEVTEDSLLIIHAFQEPKLYKESERRSVSCLLYR</sequence>
<evidence type="ECO:0000313" key="7">
    <source>
        <dbReference type="Proteomes" id="UP000003980"/>
    </source>
</evidence>
<keyword evidence="3" id="KW-0547">Nucleotide-binding</keyword>
<evidence type="ECO:0000313" key="6">
    <source>
        <dbReference type="EMBL" id="EHP69609.1"/>
    </source>
</evidence>
<protein>
    <submittedName>
        <fullName evidence="6">Oligopeptide/dipeptide ABC transporter, ATP-binding protein</fullName>
    </submittedName>
</protein>
<proteinExistence type="inferred from homology"/>
<dbReference type="SMART" id="SM00382">
    <property type="entry name" value="AAA"/>
    <property type="match status" value="1"/>
</dbReference>